<dbReference type="Proteomes" id="UP001165083">
    <property type="component" value="Unassembled WGS sequence"/>
</dbReference>
<keyword evidence="2" id="KW-1185">Reference proteome</keyword>
<sequence length="82" mass="9183">MFRPDELAVQIKAAKANYIITHKEIEKTAVEAAALCGVDKKFIYTMGHGQDTEEGLQSIEYVRSRPAERDLVDSNGWCVVVQ</sequence>
<comment type="caution">
    <text evidence="1">The sequence shown here is derived from an EMBL/GenBank/DDBJ whole genome shotgun (WGS) entry which is preliminary data.</text>
</comment>
<organism evidence="1 2">
    <name type="scientific">Phytophthora lilii</name>
    <dbReference type="NCBI Taxonomy" id="2077276"/>
    <lineage>
        <taxon>Eukaryota</taxon>
        <taxon>Sar</taxon>
        <taxon>Stramenopiles</taxon>
        <taxon>Oomycota</taxon>
        <taxon>Peronosporomycetes</taxon>
        <taxon>Peronosporales</taxon>
        <taxon>Peronosporaceae</taxon>
        <taxon>Phytophthora</taxon>
    </lineage>
</organism>
<reference evidence="1" key="1">
    <citation type="submission" date="2023-04" db="EMBL/GenBank/DDBJ databases">
        <title>Phytophthora lilii NBRC 32176.</title>
        <authorList>
            <person name="Ichikawa N."/>
            <person name="Sato H."/>
            <person name="Tonouchi N."/>
        </authorList>
    </citation>
    <scope>NUCLEOTIDE SEQUENCE</scope>
    <source>
        <strain evidence="1">NBRC 32176</strain>
    </source>
</reference>
<dbReference type="EMBL" id="BSXW01000338">
    <property type="protein sequence ID" value="GMF19255.1"/>
    <property type="molecule type" value="Genomic_DNA"/>
</dbReference>
<evidence type="ECO:0000313" key="2">
    <source>
        <dbReference type="Proteomes" id="UP001165083"/>
    </source>
</evidence>
<dbReference type="OrthoDB" id="126852at2759"/>
<gene>
    <name evidence="1" type="ORF">Plil01_000733200</name>
</gene>
<accession>A0A9W6WWQ7</accession>
<name>A0A9W6WWQ7_9STRA</name>
<proteinExistence type="predicted"/>
<evidence type="ECO:0000313" key="1">
    <source>
        <dbReference type="EMBL" id="GMF19255.1"/>
    </source>
</evidence>
<dbReference type="AlphaFoldDB" id="A0A9W6WWQ7"/>
<protein>
    <submittedName>
        <fullName evidence="1">Unnamed protein product</fullName>
    </submittedName>
</protein>